<dbReference type="PANTHER" id="PTHR35579">
    <property type="entry name" value="CRISPR SYSTEM CMS ENDORIBONUCLEASE CSM3"/>
    <property type="match status" value="1"/>
</dbReference>
<sequence length="200" mass="21941">MTHCLLKVDIRSYWLPGTGRTSGAMIDSTAHRDAQGLPVLPGRHLKGLLRDAMERVALWGWPGYADLARDLFGDRTEEGSPYLPNKGSLRISDARLPEEITPWLHSEEGRDARLKMFRALSSTAIDNDGVMGSAKDKSLRVLEVVIPLSLTARLEPVPGITPPPDWVQHLTAVLPLISAVGAHRNRGLGRAILSLEEFPS</sequence>
<proteinExistence type="predicted"/>
<dbReference type="Proteomes" id="UP000683551">
    <property type="component" value="Chromosome"/>
</dbReference>
<dbReference type="EMBL" id="CP071137">
    <property type="protein sequence ID" value="QWY76782.1"/>
    <property type="molecule type" value="Genomic_DNA"/>
</dbReference>
<dbReference type="GO" id="GO:0051607">
    <property type="term" value="P:defense response to virus"/>
    <property type="evidence" value="ECO:0007669"/>
    <property type="project" value="UniProtKB-KW"/>
</dbReference>
<name>A0A9E6MXG9_9PROT</name>
<dbReference type="Pfam" id="PF03787">
    <property type="entry name" value="RAMPs"/>
    <property type="match status" value="1"/>
</dbReference>
<dbReference type="AlphaFoldDB" id="A0A9E6MXG9"/>
<dbReference type="RefSeq" id="WP_273118899.1">
    <property type="nucleotide sequence ID" value="NZ_CP053675.1"/>
</dbReference>
<evidence type="ECO:0000259" key="2">
    <source>
        <dbReference type="Pfam" id="PF03787"/>
    </source>
</evidence>
<keyword evidence="1" id="KW-0051">Antiviral defense</keyword>
<reference evidence="3" key="1">
    <citation type="submission" date="2021-02" db="EMBL/GenBank/DDBJ databases">
        <title>Comparative genomics of Ferrovum myxofaciens strains, predominant extremophile bacteria forming large biofilm stalactites in acid mine ecosystems.</title>
        <authorList>
            <person name="Burkartova K."/>
            <person name="Ridl J."/>
            <person name="Pajer P."/>
            <person name="Falteisek L."/>
        </authorList>
    </citation>
    <scope>NUCLEOTIDE SEQUENCE</scope>
    <source>
        <strain evidence="3">MI1III</strain>
    </source>
</reference>
<organism evidence="3 4">
    <name type="scientific">Ferrovum myxofaciens</name>
    <dbReference type="NCBI Taxonomy" id="416213"/>
    <lineage>
        <taxon>Bacteria</taxon>
        <taxon>Pseudomonadati</taxon>
        <taxon>Pseudomonadota</taxon>
        <taxon>Betaproteobacteria</taxon>
        <taxon>Ferrovales</taxon>
        <taxon>Ferrovaceae</taxon>
        <taxon>Ferrovum</taxon>
    </lineage>
</organism>
<evidence type="ECO:0000313" key="4">
    <source>
        <dbReference type="Proteomes" id="UP000683551"/>
    </source>
</evidence>
<evidence type="ECO:0000256" key="1">
    <source>
        <dbReference type="ARBA" id="ARBA00023118"/>
    </source>
</evidence>
<dbReference type="InterPro" id="IPR005537">
    <property type="entry name" value="RAMP_III_fam"/>
</dbReference>
<accession>A0A9E6MXG9</accession>
<evidence type="ECO:0000313" key="3">
    <source>
        <dbReference type="EMBL" id="QWY76782.1"/>
    </source>
</evidence>
<dbReference type="GeneID" id="301710093"/>
<dbReference type="PANTHER" id="PTHR35579:SF3">
    <property type="entry name" value="CRISPR SYSTEM CMS ENDORIBONUCLEASE CSM3"/>
    <property type="match status" value="1"/>
</dbReference>
<gene>
    <name evidence="3" type="ORF">JZL65_09760</name>
</gene>
<dbReference type="InterPro" id="IPR052216">
    <property type="entry name" value="CRISPR_Csm3_endoribonuclease"/>
</dbReference>
<feature type="domain" description="CRISPR type III-associated protein" evidence="2">
    <location>
        <begin position="17"/>
        <end position="190"/>
    </location>
</feature>
<dbReference type="CDD" id="cd09726">
    <property type="entry name" value="RAMP_I_III"/>
    <property type="match status" value="1"/>
</dbReference>
<protein>
    <recommendedName>
        <fullName evidence="2">CRISPR type III-associated protein domain-containing protein</fullName>
    </recommendedName>
</protein>